<comment type="similarity">
    <text evidence="1">Belongs to the manganese catalase family.</text>
</comment>
<name>A0A8S0Y2M6_9FIRM</name>
<gene>
    <name evidence="4" type="ORF">DEACI_1638</name>
    <name evidence="5" type="ORF">DEACI_2174</name>
</gene>
<keyword evidence="2" id="KW-0479">Metal-binding</keyword>
<dbReference type="Proteomes" id="UP001071230">
    <property type="component" value="Unassembled WGS sequence"/>
</dbReference>
<keyword evidence="3" id="KW-0175">Coiled coil</keyword>
<dbReference type="EMBL" id="LR746496">
    <property type="protein sequence ID" value="CAA7600985.1"/>
    <property type="molecule type" value="Genomic_DNA"/>
</dbReference>
<feature type="binding site" evidence="2">
    <location>
        <position position="65"/>
    </location>
    <ligand>
        <name>Mn(2+)</name>
        <dbReference type="ChEBI" id="CHEBI:29035"/>
        <label>1</label>
    </ligand>
</feature>
<evidence type="ECO:0000256" key="1">
    <source>
        <dbReference type="ARBA" id="ARBA00007644"/>
    </source>
</evidence>
<dbReference type="KEGG" id="aacx:DEACI_1638"/>
<feature type="coiled-coil region" evidence="3">
    <location>
        <begin position="98"/>
        <end position="132"/>
    </location>
</feature>
<proteinExistence type="inferred from homology"/>
<dbReference type="Proteomes" id="UP000836597">
    <property type="component" value="Chromosome"/>
</dbReference>
<accession>A0A8S0Y2M6</accession>
<dbReference type="Gene3D" id="1.20.1260.10">
    <property type="match status" value="2"/>
</dbReference>
<feature type="binding site" evidence="2">
    <location>
        <position position="148"/>
    </location>
    <ligand>
        <name>Mn(2+)</name>
        <dbReference type="ChEBI" id="CHEBI:29035"/>
        <label>2</label>
    </ligand>
</feature>
<organism evidence="4">
    <name type="scientific">Acididesulfobacillus acetoxydans</name>
    <dbReference type="NCBI Taxonomy" id="1561005"/>
    <lineage>
        <taxon>Bacteria</taxon>
        <taxon>Bacillati</taxon>
        <taxon>Bacillota</taxon>
        <taxon>Clostridia</taxon>
        <taxon>Eubacteriales</taxon>
        <taxon>Peptococcaceae</taxon>
        <taxon>Acididesulfobacillus</taxon>
    </lineage>
</organism>
<dbReference type="RefSeq" id="WP_240984563.1">
    <property type="nucleotide sequence ID" value="NZ_CDGJ01000064.1"/>
</dbReference>
<dbReference type="InterPro" id="IPR007760">
    <property type="entry name" value="Mn_catalase"/>
</dbReference>
<dbReference type="SUPFAM" id="SSF47240">
    <property type="entry name" value="Ferritin-like"/>
    <property type="match status" value="1"/>
</dbReference>
<evidence type="ECO:0000256" key="3">
    <source>
        <dbReference type="SAM" id="Coils"/>
    </source>
</evidence>
<evidence type="ECO:0000313" key="6">
    <source>
        <dbReference type="Proteomes" id="UP001071230"/>
    </source>
</evidence>
<evidence type="ECO:0000256" key="2">
    <source>
        <dbReference type="PIRSR" id="PIRSR607760-1"/>
    </source>
</evidence>
<evidence type="ECO:0000313" key="4">
    <source>
        <dbReference type="EMBL" id="CAA7600985.1"/>
    </source>
</evidence>
<dbReference type="GO" id="GO:0046872">
    <property type="term" value="F:metal ion binding"/>
    <property type="evidence" value="ECO:0007669"/>
    <property type="project" value="UniProtKB-KW"/>
</dbReference>
<protein>
    <submittedName>
        <fullName evidence="4">Ferritin-related protein</fullName>
    </submittedName>
    <submittedName>
        <fullName evidence="5">Manganese containing catalase</fullName>
    </submittedName>
</protein>
<keyword evidence="6" id="KW-1185">Reference proteome</keyword>
<feature type="binding site" evidence="2">
    <location>
        <position position="68"/>
    </location>
    <ligand>
        <name>Mn(2+)</name>
        <dbReference type="ChEBI" id="CHEBI:29035"/>
        <label>1</label>
    </ligand>
</feature>
<reference evidence="5" key="1">
    <citation type="submission" date="2014-11" db="EMBL/GenBank/DDBJ databases">
        <authorList>
            <person name="Hornung B.V."/>
        </authorList>
    </citation>
    <scope>NUCLEOTIDE SEQUENCE</scope>
    <source>
        <strain evidence="5">INE</strain>
    </source>
</reference>
<feature type="binding site" evidence="2">
    <location>
        <position position="115"/>
    </location>
    <ligand>
        <name>Mn(2+)</name>
        <dbReference type="ChEBI" id="CHEBI:29035"/>
        <label>1</label>
    </ligand>
</feature>
<sequence length="183" mass="21421">MYSYRKRLFFPVHVDRPDPGLGEVLLEHYAGKDSEFSAAVRYLNQRTYLTDRYLRELLGLLAAEELGHMEMLSVAISKLGLSARYVNSRAEPWHLGYLDSARETRSILERALKAEERTRESYEETLLQIRDAGLVKMTEFLIRREEVHQRLLRQALHGLDCDERADNSRELIYAYKMSLQVLE</sequence>
<feature type="binding site" evidence="2">
    <location>
        <position position="35"/>
    </location>
    <ligand>
        <name>Mn(2+)</name>
        <dbReference type="ChEBI" id="CHEBI:29035"/>
        <label>1</label>
    </ligand>
</feature>
<dbReference type="Pfam" id="PF05067">
    <property type="entry name" value="Mn_catalase"/>
    <property type="match status" value="1"/>
</dbReference>
<dbReference type="InterPro" id="IPR012347">
    <property type="entry name" value="Ferritin-like"/>
</dbReference>
<dbReference type="InterPro" id="IPR009078">
    <property type="entry name" value="Ferritin-like_SF"/>
</dbReference>
<reference evidence="4" key="2">
    <citation type="submission" date="2020-01" db="EMBL/GenBank/DDBJ databases">
        <authorList>
            <person name="Hornung B."/>
        </authorList>
    </citation>
    <scope>NUCLEOTIDE SEQUENCE</scope>
    <source>
        <strain evidence="4">PacBioINE</strain>
    </source>
</reference>
<comment type="cofactor">
    <cofactor evidence="2">
        <name>Mn(2+)</name>
        <dbReference type="ChEBI" id="CHEBI:29035"/>
    </cofactor>
    <text evidence="2">Binds 2 manganese ions per subunit.</text>
</comment>
<dbReference type="AlphaFoldDB" id="A0A8S0Y2M6"/>
<keyword evidence="2" id="KW-0464">Manganese</keyword>
<evidence type="ECO:0000313" key="5">
    <source>
        <dbReference type="EMBL" id="CEJ07708.1"/>
    </source>
</evidence>
<dbReference type="EMBL" id="CDGJ01000064">
    <property type="protein sequence ID" value="CEJ07708.1"/>
    <property type="molecule type" value="Genomic_DNA"/>
</dbReference>